<keyword evidence="2" id="KW-0472">Membrane</keyword>
<reference evidence="4 5" key="1">
    <citation type="submission" date="2022-04" db="EMBL/GenBank/DDBJ databases">
        <title>Positive selection, recombination, and allopatry shape intraspecific diversity of widespread and dominant cyanobacteria.</title>
        <authorList>
            <person name="Wei J."/>
            <person name="Shu W."/>
            <person name="Hu C."/>
        </authorList>
    </citation>
    <scope>NUCLEOTIDE SEQUENCE [LARGE SCALE GENOMIC DNA]</scope>
    <source>
        <strain evidence="4 5">DQ-A4</strain>
    </source>
</reference>
<feature type="region of interest" description="Disordered" evidence="1">
    <location>
        <begin position="283"/>
        <end position="309"/>
    </location>
</feature>
<keyword evidence="2" id="KW-0812">Transmembrane</keyword>
<comment type="caution">
    <text evidence="4">The sequence shown here is derived from an EMBL/GenBank/DDBJ whole genome shotgun (WGS) entry which is preliminary data.</text>
</comment>
<dbReference type="Pfam" id="PF13672">
    <property type="entry name" value="PP2C_2"/>
    <property type="match status" value="1"/>
</dbReference>
<sequence>MLQCSNPSCRSVSTPPASHCKVCQTPLLYRFLLAVGDGPLTGRSGTLIAGRFLVWGEGQKQTQGKHQLWLDTRPDTPPPTLERIPAPVMAYLKLFHLAQQVPRPYAYLTSEQTGLSATVLLLDNAPIAMRLHSQGVDEKGAPPGQGKIEAAVLPSLAQRWPEGSPLQQLNWLRQVAALWPALLEEQLATTLLELDNLRVDGALLRLTTLVADDSSPTLAQLSQQWQSLVATAQPEVRPYLSWLCKTLKEGKLASEQELVAELEGAIHTLAQGLLVTVDWAADTDQGPSRDRNEDACYPEKDSRQQRLPVSADSVETLPLLLVCDGIGGHEQGNVASQTAIKLLQQELEPLTQQAYPSPGAIAQRLKQALILANDAISARNNDENRSARARMGTTVVVALVHFPYVSIAHIGDSRAYRVSPYTCYQITVDDDVASREAQMGYALYSEAVQLPSGGALIQALGISDSGMLYPSVQHHLLDDSMVLLLCSDGLSDYDRVEILAPHLVAPITTAPSPLSPVVAALIQQANRLNGHDNVTVGLMRFMPQLGPLPILPAGSLRQAENTPPSVLGSLPLNNSSTATPSTRLVAPVSPADSTPVPRRSGFPWVPFLGGVGVVLAALAGVGFALSRNSSEPVAFRPMASSGLVPALAGRPLPEAALAAIVEVAVGSFWQSAPPLSATGNSELLQLGPQPALSAAEETRAVATGSVLRVVSRQTTADNVEWVRLRVCSIPSGESLDQQPQETNQPPSALPTAPNLGQRLLAPGEEGWVQTRQIYGAGTVLKLVTPAQAGRCTP</sequence>
<evidence type="ECO:0000313" key="4">
    <source>
        <dbReference type="EMBL" id="MEP0945604.1"/>
    </source>
</evidence>
<dbReference type="InterPro" id="IPR001932">
    <property type="entry name" value="PPM-type_phosphatase-like_dom"/>
</dbReference>
<feature type="compositionally biased region" description="Basic and acidic residues" evidence="1">
    <location>
        <begin position="287"/>
        <end position="304"/>
    </location>
</feature>
<dbReference type="SMART" id="SM00332">
    <property type="entry name" value="PP2Cc"/>
    <property type="match status" value="1"/>
</dbReference>
<proteinExistence type="predicted"/>
<evidence type="ECO:0000313" key="5">
    <source>
        <dbReference type="Proteomes" id="UP001482513"/>
    </source>
</evidence>
<dbReference type="EMBL" id="JAMPKX010000001">
    <property type="protein sequence ID" value="MEP0945604.1"/>
    <property type="molecule type" value="Genomic_DNA"/>
</dbReference>
<feature type="domain" description="PPM-type phosphatase" evidence="3">
    <location>
        <begin position="278"/>
        <end position="541"/>
    </location>
</feature>
<dbReference type="Gene3D" id="3.60.40.10">
    <property type="entry name" value="PPM-type phosphatase domain"/>
    <property type="match status" value="1"/>
</dbReference>
<dbReference type="SUPFAM" id="SSF81606">
    <property type="entry name" value="PP2C-like"/>
    <property type="match status" value="1"/>
</dbReference>
<gene>
    <name evidence="4" type="ORF">NC992_01840</name>
</gene>
<evidence type="ECO:0000256" key="1">
    <source>
        <dbReference type="SAM" id="MobiDB-lite"/>
    </source>
</evidence>
<feature type="region of interest" description="Disordered" evidence="1">
    <location>
        <begin position="732"/>
        <end position="756"/>
    </location>
</feature>
<dbReference type="InterPro" id="IPR036457">
    <property type="entry name" value="PPM-type-like_dom_sf"/>
</dbReference>
<organism evidence="4 5">
    <name type="scientific">Leptolyngbya subtilissima DQ-A4</name>
    <dbReference type="NCBI Taxonomy" id="2933933"/>
    <lineage>
        <taxon>Bacteria</taxon>
        <taxon>Bacillati</taxon>
        <taxon>Cyanobacteriota</taxon>
        <taxon>Cyanophyceae</taxon>
        <taxon>Leptolyngbyales</taxon>
        <taxon>Leptolyngbyaceae</taxon>
        <taxon>Leptolyngbya group</taxon>
        <taxon>Leptolyngbya</taxon>
    </lineage>
</organism>
<dbReference type="SMART" id="SM00331">
    <property type="entry name" value="PP2C_SIG"/>
    <property type="match status" value="1"/>
</dbReference>
<feature type="compositionally biased region" description="Polar residues" evidence="1">
    <location>
        <begin position="734"/>
        <end position="746"/>
    </location>
</feature>
<protein>
    <submittedName>
        <fullName evidence="4">Protein phosphatase 2C domain-containing protein</fullName>
    </submittedName>
</protein>
<name>A0ABV0JYT6_9CYAN</name>
<accession>A0ABV0JYT6</accession>
<dbReference type="RefSeq" id="WP_190698599.1">
    <property type="nucleotide sequence ID" value="NZ_JAMPKX010000001.1"/>
</dbReference>
<evidence type="ECO:0000256" key="2">
    <source>
        <dbReference type="SAM" id="Phobius"/>
    </source>
</evidence>
<keyword evidence="5" id="KW-1185">Reference proteome</keyword>
<dbReference type="PROSITE" id="PS51746">
    <property type="entry name" value="PPM_2"/>
    <property type="match status" value="1"/>
</dbReference>
<dbReference type="Proteomes" id="UP001482513">
    <property type="component" value="Unassembled WGS sequence"/>
</dbReference>
<feature type="transmembrane region" description="Helical" evidence="2">
    <location>
        <begin position="604"/>
        <end position="626"/>
    </location>
</feature>
<dbReference type="CDD" id="cd00143">
    <property type="entry name" value="PP2Cc"/>
    <property type="match status" value="1"/>
</dbReference>
<evidence type="ECO:0000259" key="3">
    <source>
        <dbReference type="PROSITE" id="PS51746"/>
    </source>
</evidence>
<keyword evidence="2" id="KW-1133">Transmembrane helix</keyword>